<reference evidence="1" key="2">
    <citation type="journal article" date="2015" name="Fish Shellfish Immunol.">
        <title>Early steps in the European eel (Anguilla anguilla)-Vibrio vulnificus interaction in the gills: Role of the RtxA13 toxin.</title>
        <authorList>
            <person name="Callol A."/>
            <person name="Pajuelo D."/>
            <person name="Ebbesson L."/>
            <person name="Teles M."/>
            <person name="MacKenzie S."/>
            <person name="Amaro C."/>
        </authorList>
    </citation>
    <scope>NUCLEOTIDE SEQUENCE</scope>
</reference>
<protein>
    <submittedName>
        <fullName evidence="1">Uncharacterized protein</fullName>
    </submittedName>
</protein>
<proteinExistence type="predicted"/>
<evidence type="ECO:0000313" key="1">
    <source>
        <dbReference type="EMBL" id="JAH74276.1"/>
    </source>
</evidence>
<name>A0A0E9V8E9_ANGAN</name>
<organism evidence="1">
    <name type="scientific">Anguilla anguilla</name>
    <name type="common">European freshwater eel</name>
    <name type="synonym">Muraena anguilla</name>
    <dbReference type="NCBI Taxonomy" id="7936"/>
    <lineage>
        <taxon>Eukaryota</taxon>
        <taxon>Metazoa</taxon>
        <taxon>Chordata</taxon>
        <taxon>Craniata</taxon>
        <taxon>Vertebrata</taxon>
        <taxon>Euteleostomi</taxon>
        <taxon>Actinopterygii</taxon>
        <taxon>Neopterygii</taxon>
        <taxon>Teleostei</taxon>
        <taxon>Anguilliformes</taxon>
        <taxon>Anguillidae</taxon>
        <taxon>Anguilla</taxon>
    </lineage>
</organism>
<dbReference type="AlphaFoldDB" id="A0A0E9V8E9"/>
<reference evidence="1" key="1">
    <citation type="submission" date="2014-11" db="EMBL/GenBank/DDBJ databases">
        <authorList>
            <person name="Amaro Gonzalez C."/>
        </authorList>
    </citation>
    <scope>NUCLEOTIDE SEQUENCE</scope>
</reference>
<dbReference type="EMBL" id="GBXM01034301">
    <property type="protein sequence ID" value="JAH74276.1"/>
    <property type="molecule type" value="Transcribed_RNA"/>
</dbReference>
<sequence>MVVEYFIKPNTLDHSVLESIGVCLRVLS</sequence>
<accession>A0A0E9V8E9</accession>